<protein>
    <recommendedName>
        <fullName evidence="6 7">D,D-heptose 1,7-bisphosphate phosphatase</fullName>
        <ecNumber evidence="7">3.1.3.-</ecNumber>
    </recommendedName>
</protein>
<dbReference type="PANTHER" id="PTHR42891">
    <property type="entry name" value="D-GLYCERO-BETA-D-MANNO-HEPTOSE-1,7-BISPHOSPHATE 7-PHOSPHATASE"/>
    <property type="match status" value="1"/>
</dbReference>
<dbReference type="InterPro" id="IPR006543">
    <property type="entry name" value="Histidinol-phos"/>
</dbReference>
<feature type="site" description="Contributes to substrate recognition" evidence="9">
    <location>
        <position position="103"/>
    </location>
</feature>
<dbReference type="GO" id="GO:0005975">
    <property type="term" value="P:carbohydrate metabolic process"/>
    <property type="evidence" value="ECO:0007669"/>
    <property type="project" value="InterPro"/>
</dbReference>
<evidence type="ECO:0000256" key="9">
    <source>
        <dbReference type="PIRSR" id="PIRSR004682-3"/>
    </source>
</evidence>
<dbReference type="EMBL" id="JALJRB010000009">
    <property type="protein sequence ID" value="MCJ8500997.1"/>
    <property type="molecule type" value="Genomic_DNA"/>
</dbReference>
<keyword evidence="4 7" id="KW-0378">Hydrolase</keyword>
<keyword evidence="10" id="KW-0460">Magnesium</keyword>
<dbReference type="NCBIfam" id="TIGR01662">
    <property type="entry name" value="HAD-SF-IIIA"/>
    <property type="match status" value="1"/>
</dbReference>
<evidence type="ECO:0000313" key="12">
    <source>
        <dbReference type="Proteomes" id="UP001165427"/>
    </source>
</evidence>
<dbReference type="InterPro" id="IPR004446">
    <property type="entry name" value="Heptose_bisP_phosphatase"/>
</dbReference>
<evidence type="ECO:0000256" key="6">
    <source>
        <dbReference type="ARBA" id="ARBA00031828"/>
    </source>
</evidence>
<dbReference type="GO" id="GO:0016791">
    <property type="term" value="F:phosphatase activity"/>
    <property type="evidence" value="ECO:0007669"/>
    <property type="project" value="InterPro"/>
</dbReference>
<dbReference type="NCBIfam" id="NF006506">
    <property type="entry name" value="PRK08942.1"/>
    <property type="match status" value="1"/>
</dbReference>
<comment type="caution">
    <text evidence="11">The sequence shown here is derived from an EMBL/GenBank/DDBJ whole genome shotgun (WGS) entry which is preliminary data.</text>
</comment>
<dbReference type="NCBIfam" id="TIGR01656">
    <property type="entry name" value="Histidinol-ppas"/>
    <property type="match status" value="1"/>
</dbReference>
<evidence type="ECO:0000256" key="7">
    <source>
        <dbReference type="PIRNR" id="PIRNR004682"/>
    </source>
</evidence>
<feature type="binding site" evidence="10">
    <location>
        <position position="129"/>
    </location>
    <ligand>
        <name>Mg(2+)</name>
        <dbReference type="ChEBI" id="CHEBI:18420"/>
    </ligand>
</feature>
<feature type="binding site" evidence="10">
    <location>
        <position position="100"/>
    </location>
    <ligand>
        <name>Zn(2+)</name>
        <dbReference type="ChEBI" id="CHEBI:29105"/>
    </ligand>
</feature>
<dbReference type="Pfam" id="PF13242">
    <property type="entry name" value="Hydrolase_like"/>
    <property type="match status" value="1"/>
</dbReference>
<keyword evidence="5 7" id="KW-0119">Carbohydrate metabolism</keyword>
<keyword evidence="12" id="KW-1185">Reference proteome</keyword>
<comment type="cofactor">
    <cofactor evidence="10">
        <name>Mg(2+)</name>
        <dbReference type="ChEBI" id="CHEBI:18420"/>
    </cofactor>
</comment>
<keyword evidence="2 7" id="KW-0963">Cytoplasm</keyword>
<evidence type="ECO:0000313" key="11">
    <source>
        <dbReference type="EMBL" id="MCJ8500997.1"/>
    </source>
</evidence>
<dbReference type="PANTHER" id="PTHR42891:SF1">
    <property type="entry name" value="D-GLYCERO-BETA-D-MANNO-HEPTOSE-1,7-BISPHOSPHATE 7-PHOSPHATASE"/>
    <property type="match status" value="1"/>
</dbReference>
<dbReference type="Gene3D" id="3.40.50.1000">
    <property type="entry name" value="HAD superfamily/HAD-like"/>
    <property type="match status" value="1"/>
</dbReference>
<dbReference type="AlphaFoldDB" id="A0AA41UK13"/>
<dbReference type="Proteomes" id="UP001165427">
    <property type="component" value="Unassembled WGS sequence"/>
</dbReference>
<sequence length="191" mass="20843">MKRCEAIFLDRDGVINHDSPDYIKSWAEFRFLPGSLEAIALLTRGGFPLIVITNQSIIQRGMVPLEVLLELHRRMRNAVAAAGGRIVDIFFCPHRPDQGCDCRKPAPGLIRQAARRHGLDPGRTVMIGDSAKDILCGRNAGCGKTILVRTGNGPAAERELADADIRPDAVVDDLSAAAHLLLAEFRRPDTA</sequence>
<feature type="active site" description="Proton donor" evidence="8">
    <location>
        <position position="12"/>
    </location>
</feature>
<feature type="site" description="Stabilizes the phosphoryl group" evidence="9">
    <location>
        <position position="53"/>
    </location>
</feature>
<dbReference type="EC" id="3.1.3.-" evidence="7"/>
<name>A0AA41UK13_9BACT</name>
<keyword evidence="10" id="KW-0862">Zinc</keyword>
<dbReference type="InterPro" id="IPR006549">
    <property type="entry name" value="HAD-SF_hydro_IIIA"/>
</dbReference>
<reference evidence="11" key="1">
    <citation type="submission" date="2022-04" db="EMBL/GenBank/DDBJ databases">
        <title>Desulfatitalea alkaliphila sp. nov., a novel anaerobic sulfate-reducing bacterium isolated from terrestrial mud volcano, Taman Peninsula, Russia.</title>
        <authorList>
            <person name="Khomyakova M.A."/>
            <person name="Merkel A.Y."/>
            <person name="Slobodkin A.I."/>
        </authorList>
    </citation>
    <scope>NUCLEOTIDE SEQUENCE</scope>
    <source>
        <strain evidence="11">M08but</strain>
    </source>
</reference>
<dbReference type="CDD" id="cd07503">
    <property type="entry name" value="HAD_HisB-N"/>
    <property type="match status" value="1"/>
</dbReference>
<dbReference type="SUPFAM" id="SSF56784">
    <property type="entry name" value="HAD-like"/>
    <property type="match status" value="1"/>
</dbReference>
<evidence type="ECO:0000256" key="3">
    <source>
        <dbReference type="ARBA" id="ARBA00022723"/>
    </source>
</evidence>
<keyword evidence="3 10" id="KW-0479">Metal-binding</keyword>
<evidence type="ECO:0000256" key="8">
    <source>
        <dbReference type="PIRSR" id="PIRSR004682-1"/>
    </source>
</evidence>
<accession>A0AA41UK13</accession>
<feature type="binding site" evidence="10">
    <location>
        <position position="102"/>
    </location>
    <ligand>
        <name>Zn(2+)</name>
        <dbReference type="ChEBI" id="CHEBI:29105"/>
    </ligand>
</feature>
<evidence type="ECO:0000256" key="10">
    <source>
        <dbReference type="PIRSR" id="PIRSR004682-4"/>
    </source>
</evidence>
<comment type="cofactor">
    <cofactor evidence="10">
        <name>Zn(2+)</name>
        <dbReference type="ChEBI" id="CHEBI:29105"/>
    </cofactor>
</comment>
<organism evidence="11 12">
    <name type="scientific">Desulfatitalea alkaliphila</name>
    <dbReference type="NCBI Taxonomy" id="2929485"/>
    <lineage>
        <taxon>Bacteria</taxon>
        <taxon>Pseudomonadati</taxon>
        <taxon>Thermodesulfobacteriota</taxon>
        <taxon>Desulfobacteria</taxon>
        <taxon>Desulfobacterales</taxon>
        <taxon>Desulfosarcinaceae</taxon>
        <taxon>Desulfatitalea</taxon>
    </lineage>
</organism>
<feature type="binding site" evidence="10">
    <location>
        <position position="12"/>
    </location>
    <ligand>
        <name>Mg(2+)</name>
        <dbReference type="ChEBI" id="CHEBI:18420"/>
    </ligand>
</feature>
<dbReference type="GO" id="GO:0046872">
    <property type="term" value="F:metal ion binding"/>
    <property type="evidence" value="ECO:0007669"/>
    <property type="project" value="UniProtKB-KW"/>
</dbReference>
<evidence type="ECO:0000256" key="1">
    <source>
        <dbReference type="ARBA" id="ARBA00004496"/>
    </source>
</evidence>
<evidence type="ECO:0000256" key="5">
    <source>
        <dbReference type="ARBA" id="ARBA00023277"/>
    </source>
</evidence>
<feature type="active site" description="Nucleophile" evidence="8">
    <location>
        <position position="10"/>
    </location>
</feature>
<proteinExistence type="inferred from homology"/>
<feature type="site" description="Stabilizes the phosphoryl group" evidence="9">
    <location>
        <position position="104"/>
    </location>
</feature>
<evidence type="ECO:0000256" key="4">
    <source>
        <dbReference type="ARBA" id="ARBA00022801"/>
    </source>
</evidence>
<dbReference type="InterPro" id="IPR023214">
    <property type="entry name" value="HAD_sf"/>
</dbReference>
<comment type="similarity">
    <text evidence="7">Belongs to the gmhB family.</text>
</comment>
<feature type="binding site" evidence="10">
    <location>
        <position position="92"/>
    </location>
    <ligand>
        <name>Zn(2+)</name>
        <dbReference type="ChEBI" id="CHEBI:29105"/>
    </ligand>
</feature>
<dbReference type="RefSeq" id="WP_246906966.1">
    <property type="nucleotide sequence ID" value="NZ_JALJRB010000009.1"/>
</dbReference>
<feature type="binding site" evidence="10">
    <location>
        <position position="10"/>
    </location>
    <ligand>
        <name>Mg(2+)</name>
        <dbReference type="ChEBI" id="CHEBI:18420"/>
    </ligand>
</feature>
<dbReference type="InterPro" id="IPR036412">
    <property type="entry name" value="HAD-like_sf"/>
</dbReference>
<gene>
    <name evidence="11" type="primary">gmhB</name>
    <name evidence="11" type="ORF">MRX98_10470</name>
</gene>
<comment type="subcellular location">
    <subcellularLocation>
        <location evidence="1 7">Cytoplasm</location>
    </subcellularLocation>
</comment>
<dbReference type="PIRSF" id="PIRSF004682">
    <property type="entry name" value="GmhB"/>
    <property type="match status" value="1"/>
</dbReference>
<evidence type="ECO:0000256" key="2">
    <source>
        <dbReference type="ARBA" id="ARBA00022490"/>
    </source>
</evidence>
<dbReference type="GO" id="GO:0005737">
    <property type="term" value="C:cytoplasm"/>
    <property type="evidence" value="ECO:0007669"/>
    <property type="project" value="UniProtKB-SubCell"/>
</dbReference>
<feature type="binding site" evidence="10">
    <location>
        <position position="94"/>
    </location>
    <ligand>
        <name>Zn(2+)</name>
        <dbReference type="ChEBI" id="CHEBI:29105"/>
    </ligand>
</feature>